<organism evidence="1 2">
    <name type="scientific">Winogradskyella litoriviva</name>
    <dbReference type="NCBI Taxonomy" id="1220182"/>
    <lineage>
        <taxon>Bacteria</taxon>
        <taxon>Pseudomonadati</taxon>
        <taxon>Bacteroidota</taxon>
        <taxon>Flavobacteriia</taxon>
        <taxon>Flavobacteriales</taxon>
        <taxon>Flavobacteriaceae</taxon>
        <taxon>Winogradskyella</taxon>
    </lineage>
</organism>
<sequence>MAKPSITRQVIDLQAQAERLIRTKGNMPEIEAFSQYNEEIKAYLFENIDDDFVLNYIKTIPSLNLDAIETKSGLLTLVVGLISGGSASAYHERHKIEQALLQIKEISNKYASCEMMIRNSFDNE</sequence>
<accession>A0ABX2E7Q7</accession>
<gene>
    <name evidence="1" type="ORF">HNV10_14740</name>
</gene>
<evidence type="ECO:0000313" key="2">
    <source>
        <dbReference type="Proteomes" id="UP000805085"/>
    </source>
</evidence>
<evidence type="ECO:0000313" key="1">
    <source>
        <dbReference type="EMBL" id="NRD24513.1"/>
    </source>
</evidence>
<proteinExistence type="predicted"/>
<dbReference type="RefSeq" id="WP_173302156.1">
    <property type="nucleotide sequence ID" value="NZ_JABRWQ010000006.1"/>
</dbReference>
<name>A0ABX2E7Q7_9FLAO</name>
<reference evidence="1 2" key="1">
    <citation type="journal article" date="2015" name="Int. J. Syst. Evol. Microbiol.">
        <title>Winogradskyella litoriviva sp. nov., isolated from coastal seawater.</title>
        <authorList>
            <person name="Nedashkovskaya O.I."/>
            <person name="Kukhlevskiy A.D."/>
            <person name="Zhukova N.V."/>
            <person name="Kim S.J."/>
            <person name="Rhee S.K."/>
            <person name="Mikhailov V.V."/>
        </authorList>
    </citation>
    <scope>NUCLEOTIDE SEQUENCE [LARGE SCALE GENOMIC DNA]</scope>
    <source>
        <strain evidence="1 2">KMM6491</strain>
    </source>
</reference>
<protein>
    <submittedName>
        <fullName evidence="1">Uncharacterized protein</fullName>
    </submittedName>
</protein>
<keyword evidence="2" id="KW-1185">Reference proteome</keyword>
<dbReference type="EMBL" id="JABRWQ010000006">
    <property type="protein sequence ID" value="NRD24513.1"/>
    <property type="molecule type" value="Genomic_DNA"/>
</dbReference>
<comment type="caution">
    <text evidence="1">The sequence shown here is derived from an EMBL/GenBank/DDBJ whole genome shotgun (WGS) entry which is preliminary data.</text>
</comment>
<dbReference type="Proteomes" id="UP000805085">
    <property type="component" value="Unassembled WGS sequence"/>
</dbReference>